<organism evidence="2 3">
    <name type="scientific">Sphingobium xenophagum</name>
    <dbReference type="NCBI Taxonomy" id="121428"/>
    <lineage>
        <taxon>Bacteria</taxon>
        <taxon>Pseudomonadati</taxon>
        <taxon>Pseudomonadota</taxon>
        <taxon>Alphaproteobacteria</taxon>
        <taxon>Sphingomonadales</taxon>
        <taxon>Sphingomonadaceae</taxon>
        <taxon>Sphingobium</taxon>
    </lineage>
</organism>
<dbReference type="Proteomes" id="UP000290975">
    <property type="component" value="Unassembled WGS sequence"/>
</dbReference>
<dbReference type="GO" id="GO:0004252">
    <property type="term" value="F:serine-type endopeptidase activity"/>
    <property type="evidence" value="ECO:0007669"/>
    <property type="project" value="InterPro"/>
</dbReference>
<evidence type="ECO:0000313" key="3">
    <source>
        <dbReference type="Proteomes" id="UP000290975"/>
    </source>
</evidence>
<feature type="domain" description="Peptidase S26" evidence="1">
    <location>
        <begin position="66"/>
        <end position="192"/>
    </location>
</feature>
<protein>
    <recommendedName>
        <fullName evidence="1">Peptidase S26 domain-containing protein</fullName>
    </recommendedName>
</protein>
<dbReference type="EMBL" id="BBQY01000008">
    <property type="protein sequence ID" value="GBH30953.1"/>
    <property type="molecule type" value="Genomic_DNA"/>
</dbReference>
<dbReference type="InterPro" id="IPR019533">
    <property type="entry name" value="Peptidase_S26"/>
</dbReference>
<dbReference type="SUPFAM" id="SSF51306">
    <property type="entry name" value="LexA/Signal peptidase"/>
    <property type="match status" value="1"/>
</dbReference>
<dbReference type="InterPro" id="IPR036286">
    <property type="entry name" value="LexA/Signal_pep-like_sf"/>
</dbReference>
<comment type="caution">
    <text evidence="2">The sequence shown here is derived from an EMBL/GenBank/DDBJ whole genome shotgun (WGS) entry which is preliminary data.</text>
</comment>
<reference evidence="2 3" key="1">
    <citation type="submission" date="2014-12" db="EMBL/GenBank/DDBJ databases">
        <title>Whole genome sequencing of Sphingobium xenophagum OW59.</title>
        <authorList>
            <person name="Ohta Y."/>
            <person name="Nishi S."/>
            <person name="Hatada Y."/>
        </authorList>
    </citation>
    <scope>NUCLEOTIDE SEQUENCE [LARGE SCALE GENOMIC DNA]</scope>
    <source>
        <strain evidence="2 3">OW59</strain>
    </source>
</reference>
<accession>A0A401J2Y1</accession>
<dbReference type="GO" id="GO:0006465">
    <property type="term" value="P:signal peptide processing"/>
    <property type="evidence" value="ECO:0007669"/>
    <property type="project" value="InterPro"/>
</dbReference>
<proteinExistence type="predicted"/>
<dbReference type="RefSeq" id="WP_130752844.1">
    <property type="nucleotide sequence ID" value="NZ_BBQY01000008.1"/>
</dbReference>
<gene>
    <name evidence="2" type="ORF">MBESOW_P2209</name>
</gene>
<keyword evidence="3" id="KW-1185">Reference proteome</keyword>
<evidence type="ECO:0000259" key="1">
    <source>
        <dbReference type="Pfam" id="PF10502"/>
    </source>
</evidence>
<sequence>MFRLAWNAARGIAPRLRALPKEAALALGAARSDEPGRPLQLAKACAIILPIAAVTAWGLPQLTLIMSPSIDAWVVRKAPGPIHRGDLVSFKLVHPLAGPTPVDVTKYALCFPGDRIEIVETSSITPGAWDGRYYCNGHLLGISKAVGHNGQRLSHWTPDAQRIAAGHIYVGSAHASGFDSRYYGPVAISRLIRMEKLL</sequence>
<name>A0A401J2Y1_SPHXE</name>
<dbReference type="AlphaFoldDB" id="A0A401J2Y1"/>
<evidence type="ECO:0000313" key="2">
    <source>
        <dbReference type="EMBL" id="GBH30953.1"/>
    </source>
</evidence>
<dbReference type="Gene3D" id="2.10.109.10">
    <property type="entry name" value="Umud Fragment, subunit A"/>
    <property type="match status" value="1"/>
</dbReference>
<dbReference type="Pfam" id="PF10502">
    <property type="entry name" value="Peptidase_S26"/>
    <property type="match status" value="1"/>
</dbReference>